<accession>A0A397Q8U1</accession>
<dbReference type="OrthoDB" id="9785826at2"/>
<dbReference type="SUPFAM" id="SSF51735">
    <property type="entry name" value="NAD(P)-binding Rossmann-fold domains"/>
    <property type="match status" value="1"/>
</dbReference>
<dbReference type="InterPro" id="IPR051468">
    <property type="entry name" value="Fungal_SecMetab_SDRs"/>
</dbReference>
<protein>
    <submittedName>
        <fullName evidence="1">NAD(P)-dependent dehydrogenase (Short-subunit alcohol dehydrogenase family)</fullName>
    </submittedName>
</protein>
<dbReference type="EMBL" id="QXDF01000001">
    <property type="protein sequence ID" value="RIA56245.1"/>
    <property type="molecule type" value="Genomic_DNA"/>
</dbReference>
<proteinExistence type="predicted"/>
<dbReference type="Gene3D" id="3.40.50.720">
    <property type="entry name" value="NAD(P)-binding Rossmann-like Domain"/>
    <property type="match status" value="1"/>
</dbReference>
<gene>
    <name evidence="1" type="ORF">BXY53_1348</name>
</gene>
<dbReference type="GO" id="GO:0016491">
    <property type="term" value="F:oxidoreductase activity"/>
    <property type="evidence" value="ECO:0007669"/>
    <property type="project" value="TreeGrafter"/>
</dbReference>
<evidence type="ECO:0000313" key="1">
    <source>
        <dbReference type="EMBL" id="RIA56245.1"/>
    </source>
</evidence>
<dbReference type="InterPro" id="IPR036291">
    <property type="entry name" value="NAD(P)-bd_dom_sf"/>
</dbReference>
<keyword evidence="2" id="KW-1185">Reference proteome</keyword>
<dbReference type="PANTHER" id="PTHR43544:SF12">
    <property type="entry name" value="NAD(P)-BINDING ROSSMANN-FOLD SUPERFAMILY PROTEIN"/>
    <property type="match status" value="1"/>
</dbReference>
<dbReference type="RefSeq" id="WP_119061060.1">
    <property type="nucleotide sequence ID" value="NZ_QXDF01000001.1"/>
</dbReference>
<name>A0A397Q8U1_9HYPH</name>
<dbReference type="InterPro" id="IPR002347">
    <property type="entry name" value="SDR_fam"/>
</dbReference>
<dbReference type="Proteomes" id="UP000266273">
    <property type="component" value="Unassembled WGS sequence"/>
</dbReference>
<dbReference type="CDD" id="cd05325">
    <property type="entry name" value="carb_red_sniffer_like_SDR_c"/>
    <property type="match status" value="1"/>
</dbReference>
<organism evidence="1 2">
    <name type="scientific">Dichotomicrobium thermohalophilum</name>
    <dbReference type="NCBI Taxonomy" id="933063"/>
    <lineage>
        <taxon>Bacteria</taxon>
        <taxon>Pseudomonadati</taxon>
        <taxon>Pseudomonadota</taxon>
        <taxon>Alphaproteobacteria</taxon>
        <taxon>Hyphomicrobiales</taxon>
        <taxon>Hyphomicrobiaceae</taxon>
        <taxon>Dichotomicrobium</taxon>
    </lineage>
</organism>
<comment type="caution">
    <text evidence="1">The sequence shown here is derived from an EMBL/GenBank/DDBJ whole genome shotgun (WGS) entry which is preliminary data.</text>
</comment>
<sequence>MFENFAERPTAAVIGASGGIGAAMTRQLAEMPTIERVLAFSRSPADVENPRVQTGHIDLEDEETIAAAAETASRLGGTRIVIVAAGLLHDDSIQPEKSWRALDADQLARSFRINTIGPSLVAKHFLPLFPREGRAIFAALSARVGSISDNRIGGWYGYRASKAALNMILRNLAIELGRKRKDAICVGLHPGTVDTGLSKPFQSQTPPEKLFTPDFAATRLLTVLDGLTPADSGCVFAWDGQRVPE</sequence>
<dbReference type="AlphaFoldDB" id="A0A397Q8U1"/>
<dbReference type="Pfam" id="PF00106">
    <property type="entry name" value="adh_short"/>
    <property type="match status" value="1"/>
</dbReference>
<dbReference type="PANTHER" id="PTHR43544">
    <property type="entry name" value="SHORT-CHAIN DEHYDROGENASE/REDUCTASE"/>
    <property type="match status" value="1"/>
</dbReference>
<evidence type="ECO:0000313" key="2">
    <source>
        <dbReference type="Proteomes" id="UP000266273"/>
    </source>
</evidence>
<reference evidence="1 2" key="1">
    <citation type="submission" date="2018-08" db="EMBL/GenBank/DDBJ databases">
        <title>Genomic Encyclopedia of Archaeal and Bacterial Type Strains, Phase II (KMG-II): from individual species to whole genera.</title>
        <authorList>
            <person name="Goeker M."/>
        </authorList>
    </citation>
    <scope>NUCLEOTIDE SEQUENCE [LARGE SCALE GENOMIC DNA]</scope>
    <source>
        <strain evidence="1 2">DSM 5002</strain>
    </source>
</reference>
<dbReference type="GO" id="GO:0005737">
    <property type="term" value="C:cytoplasm"/>
    <property type="evidence" value="ECO:0007669"/>
    <property type="project" value="TreeGrafter"/>
</dbReference>
<dbReference type="PRINTS" id="PR00081">
    <property type="entry name" value="GDHRDH"/>
</dbReference>